<evidence type="ECO:0000313" key="2">
    <source>
        <dbReference type="EMBL" id="ALV29353.1"/>
    </source>
</evidence>
<organism evidence="2 3">
    <name type="scientific">Pannonibacter phragmitetus</name>
    <dbReference type="NCBI Taxonomy" id="121719"/>
    <lineage>
        <taxon>Bacteria</taxon>
        <taxon>Pseudomonadati</taxon>
        <taxon>Pseudomonadota</taxon>
        <taxon>Alphaproteobacteria</taxon>
        <taxon>Hyphomicrobiales</taxon>
        <taxon>Stappiaceae</taxon>
        <taxon>Pannonibacter</taxon>
    </lineage>
</organism>
<feature type="transmembrane region" description="Helical" evidence="1">
    <location>
        <begin position="73"/>
        <end position="98"/>
    </location>
</feature>
<dbReference type="RefSeq" id="WP_058900199.1">
    <property type="nucleotide sequence ID" value="NZ_CP013068.1"/>
</dbReference>
<keyword evidence="1" id="KW-0812">Transmembrane</keyword>
<name>A0A0U3QA19_9HYPH</name>
<keyword evidence="1" id="KW-1133">Transmembrane helix</keyword>
<dbReference type="EMBL" id="CP013068">
    <property type="protein sequence ID" value="ALV29353.1"/>
    <property type="molecule type" value="Genomic_DNA"/>
</dbReference>
<dbReference type="KEGG" id="pphr:APZ00_21825"/>
<feature type="transmembrane region" description="Helical" evidence="1">
    <location>
        <begin position="34"/>
        <end position="67"/>
    </location>
</feature>
<keyword evidence="1" id="KW-0472">Membrane</keyword>
<dbReference type="AlphaFoldDB" id="A0A0U3QA19"/>
<evidence type="ECO:0000313" key="3">
    <source>
        <dbReference type="Proteomes" id="UP000064921"/>
    </source>
</evidence>
<gene>
    <name evidence="2" type="ORF">APZ00_21825</name>
</gene>
<proteinExistence type="predicted"/>
<accession>A0A0U3QA19</accession>
<keyword evidence="3" id="KW-1185">Reference proteome</keyword>
<protein>
    <submittedName>
        <fullName evidence="2">Uncharacterized protein</fullName>
    </submittedName>
</protein>
<feature type="transmembrane region" description="Helical" evidence="1">
    <location>
        <begin position="6"/>
        <end position="22"/>
    </location>
</feature>
<evidence type="ECO:0000256" key="1">
    <source>
        <dbReference type="SAM" id="Phobius"/>
    </source>
</evidence>
<reference evidence="2 3" key="1">
    <citation type="submission" date="2015-10" db="EMBL/GenBank/DDBJ databases">
        <title>The world's first case of liver abscess caused by Pannonibacter phragmitetus.</title>
        <authorList>
            <person name="Ming D."/>
            <person name="Wang M."/>
            <person name="Zhou Y."/>
            <person name="Jiang T."/>
            <person name="Hu S."/>
        </authorList>
    </citation>
    <scope>NUCLEOTIDE SEQUENCE [LARGE SCALE GENOMIC DNA]</scope>
    <source>
        <strain evidence="2 3">31801</strain>
    </source>
</reference>
<dbReference type="Proteomes" id="UP000064921">
    <property type="component" value="Chromosome"/>
</dbReference>
<sequence length="103" mass="11377">MGGLVSFVVFIGLTVFYLIAFFDGAEAWFGWSGWWVGAAIIPAIILTGKLGSTFLVVVAGYGLYYVWKWPLWLVIGVCFPGLIAMVFVFTGSIIADIYGRLRR</sequence>